<dbReference type="Pfam" id="PF00271">
    <property type="entry name" value="Helicase_C"/>
    <property type="match status" value="1"/>
</dbReference>
<evidence type="ECO:0000256" key="2">
    <source>
        <dbReference type="ARBA" id="ARBA00022741"/>
    </source>
</evidence>
<feature type="region of interest" description="Disordered" evidence="6">
    <location>
        <begin position="630"/>
        <end position="727"/>
    </location>
</feature>
<feature type="domain" description="Helicase C-terminal" evidence="8">
    <location>
        <begin position="269"/>
        <end position="414"/>
    </location>
</feature>
<feature type="compositionally biased region" description="Basic residues" evidence="6">
    <location>
        <begin position="665"/>
        <end position="674"/>
    </location>
</feature>
<feature type="domain" description="Helicase ATP-binding" evidence="7">
    <location>
        <begin position="60"/>
        <end position="232"/>
    </location>
</feature>
<feature type="compositionally biased region" description="Polar residues" evidence="6">
    <location>
        <begin position="741"/>
        <end position="762"/>
    </location>
</feature>
<evidence type="ECO:0000313" key="9">
    <source>
        <dbReference type="EMBL" id="KAJ7103237.1"/>
    </source>
</evidence>
<dbReference type="PROSITE" id="PS51192">
    <property type="entry name" value="HELICASE_ATP_BIND_1"/>
    <property type="match status" value="1"/>
</dbReference>
<dbReference type="GO" id="GO:0005737">
    <property type="term" value="C:cytoplasm"/>
    <property type="evidence" value="ECO:0007669"/>
    <property type="project" value="TreeGrafter"/>
</dbReference>
<feature type="compositionally biased region" description="Low complexity" evidence="6">
    <location>
        <begin position="518"/>
        <end position="527"/>
    </location>
</feature>
<dbReference type="InterPro" id="IPR027417">
    <property type="entry name" value="P-loop_NTPase"/>
</dbReference>
<feature type="compositionally biased region" description="Basic and acidic residues" evidence="6">
    <location>
        <begin position="630"/>
        <end position="649"/>
    </location>
</feature>
<evidence type="ECO:0000256" key="3">
    <source>
        <dbReference type="ARBA" id="ARBA00022840"/>
    </source>
</evidence>
<name>A0AAD6UP23_9AGAR</name>
<feature type="region of interest" description="Disordered" evidence="6">
    <location>
        <begin position="741"/>
        <end position="772"/>
    </location>
</feature>
<evidence type="ECO:0000313" key="10">
    <source>
        <dbReference type="Proteomes" id="UP001222325"/>
    </source>
</evidence>
<dbReference type="Proteomes" id="UP001222325">
    <property type="component" value="Unassembled WGS sequence"/>
</dbReference>
<evidence type="ECO:0000256" key="4">
    <source>
        <dbReference type="ARBA" id="ARBA00034617"/>
    </source>
</evidence>
<dbReference type="PANTHER" id="PTHR13710:SF154">
    <property type="entry name" value="RECQ HELICASE, PUTATIVE (AFU_ORTHOLOGUE AFUA_6G14720)-RELATED"/>
    <property type="match status" value="1"/>
</dbReference>
<dbReference type="Pfam" id="PF00270">
    <property type="entry name" value="DEAD"/>
    <property type="match status" value="1"/>
</dbReference>
<protein>
    <recommendedName>
        <fullName evidence="5">DNA 3'-5' helicase</fullName>
        <ecNumber evidence="5">5.6.2.4</ecNumber>
    </recommendedName>
</protein>
<dbReference type="AlphaFoldDB" id="A0AAD6UP23"/>
<comment type="caution">
    <text evidence="9">The sequence shown here is derived from an EMBL/GenBank/DDBJ whole genome shotgun (WGS) entry which is preliminary data.</text>
</comment>
<organism evidence="9 10">
    <name type="scientific">Mycena belliarum</name>
    <dbReference type="NCBI Taxonomy" id="1033014"/>
    <lineage>
        <taxon>Eukaryota</taxon>
        <taxon>Fungi</taxon>
        <taxon>Dikarya</taxon>
        <taxon>Basidiomycota</taxon>
        <taxon>Agaricomycotina</taxon>
        <taxon>Agaricomycetes</taxon>
        <taxon>Agaricomycetidae</taxon>
        <taxon>Agaricales</taxon>
        <taxon>Marasmiineae</taxon>
        <taxon>Mycenaceae</taxon>
        <taxon>Mycena</taxon>
    </lineage>
</organism>
<dbReference type="GO" id="GO:0005524">
    <property type="term" value="F:ATP binding"/>
    <property type="evidence" value="ECO:0007669"/>
    <property type="project" value="UniProtKB-KW"/>
</dbReference>
<comment type="catalytic activity">
    <reaction evidence="4">
        <text>Couples ATP hydrolysis with the unwinding of duplex DNA by translocating in the 3'-5' direction.</text>
        <dbReference type="EC" id="5.6.2.4"/>
    </reaction>
</comment>
<feature type="region of interest" description="Disordered" evidence="6">
    <location>
        <begin position="393"/>
        <end position="444"/>
    </location>
</feature>
<dbReference type="EC" id="5.6.2.4" evidence="5"/>
<comment type="similarity">
    <text evidence="1">Belongs to the helicase family. RecQ subfamily.</text>
</comment>
<evidence type="ECO:0000256" key="5">
    <source>
        <dbReference type="ARBA" id="ARBA00034808"/>
    </source>
</evidence>
<evidence type="ECO:0000256" key="6">
    <source>
        <dbReference type="SAM" id="MobiDB-lite"/>
    </source>
</evidence>
<dbReference type="SMART" id="SM00487">
    <property type="entry name" value="DEXDc"/>
    <property type="match status" value="1"/>
</dbReference>
<keyword evidence="9" id="KW-0378">Hydrolase</keyword>
<dbReference type="Gene3D" id="3.40.50.300">
    <property type="entry name" value="P-loop containing nucleotide triphosphate hydrolases"/>
    <property type="match status" value="2"/>
</dbReference>
<proteinExistence type="inferred from homology"/>
<sequence length="897" mass="100063">MAQEDETIKRAALSQHLLQEARDKARVKSNYDSAVTRRDLTRLFEESFKKPAYGWQLDVSEAFILGMDILVIAGTGAGKTIPFMMPLLLMREKFSLIISPLKVLQEDQAKRFKKVGLKAAAVNGDTYTRNLQKDLDSQTHNAIFTSPEMCFKHDPFRKWLRNPATAQRALGAIIDEAHCISQWGGDFRPHYAELYRLRGALPVGTPILATSATLSPAAIKDVCSTLHIDLDEAFVLNLGNDRPNITPSIIEMKSAKDYGALKQIFGPPSEVHGIADVPKSIVFANAVKKTQIIKRMIYREYPNLPPGSVDFLHAHRTAKAKRRVMKDFRRGKIKILVATEAAGMGADISDIELIVQFGVPSSLAVWTQRAGRAGRSFHLHARAVMIVERTMFQRKKKRRRKGNSEGQVAEDPDSSDSDSNQGSEDESANTTPYSDDRVNIPNDGKVWVKNVDPVMREYISTRLCRRDMADRYYNNPPRRPPTGDCCDNCVRITTQVPDTGSTTPASRPATPEGPSPPSSAHSTPSKSVNANGKRPMQRSTDGPKTRRKEHLKMVREALERWRLKTYLDKYSKSCLPEVGIMPDQVLTSLASNRVNTVEEMKALTPSWMLARRHGEEVLNVLHRIDRHVREQKEQEKEAKAAQRRLDTVKRKAARDLAAAAATPKPRGRPPRSMHRPPLAAASTNTIPPSTPAPVRPYARSAVSPAQNPTTVPHHSSPMPPTSPTTSSPYSWVPYMPVQPLQSHSTPVNHLQNVSHTPSTSRTPYAPPPQYASPPPQFHYSHLRERTPMHEGPDSPAFRPQNGGHPFMPLSTAYPALHAPAFNTALNVMPLYMHPAHYDSPRNPVSRLSYEYGTVAPHPPHTPIRQSYAHLPSMFAESPLWHNNSITDPEDGHAHTQH</sequence>
<dbReference type="InterPro" id="IPR001650">
    <property type="entry name" value="Helicase_C-like"/>
</dbReference>
<evidence type="ECO:0000256" key="1">
    <source>
        <dbReference type="ARBA" id="ARBA00005446"/>
    </source>
</evidence>
<keyword evidence="3" id="KW-0067">ATP-binding</keyword>
<dbReference type="GO" id="GO:0005694">
    <property type="term" value="C:chromosome"/>
    <property type="evidence" value="ECO:0007669"/>
    <property type="project" value="TreeGrafter"/>
</dbReference>
<accession>A0AAD6UP23</accession>
<feature type="compositionally biased region" description="Polar residues" evidence="6">
    <location>
        <begin position="494"/>
        <end position="505"/>
    </location>
</feature>
<feature type="region of interest" description="Disordered" evidence="6">
    <location>
        <begin position="494"/>
        <end position="550"/>
    </location>
</feature>
<dbReference type="InterPro" id="IPR014001">
    <property type="entry name" value="Helicase_ATP-bd"/>
</dbReference>
<feature type="compositionally biased region" description="Polar residues" evidence="6">
    <location>
        <begin position="417"/>
        <end position="433"/>
    </location>
</feature>
<dbReference type="GO" id="GO:0009378">
    <property type="term" value="F:four-way junction helicase activity"/>
    <property type="evidence" value="ECO:0007669"/>
    <property type="project" value="TreeGrafter"/>
</dbReference>
<evidence type="ECO:0000259" key="7">
    <source>
        <dbReference type="PROSITE" id="PS51192"/>
    </source>
</evidence>
<feature type="compositionally biased region" description="Low complexity" evidence="6">
    <location>
        <begin position="655"/>
        <end position="664"/>
    </location>
</feature>
<dbReference type="SMART" id="SM00490">
    <property type="entry name" value="HELICc"/>
    <property type="match status" value="1"/>
</dbReference>
<dbReference type="GO" id="GO:0016787">
    <property type="term" value="F:hydrolase activity"/>
    <property type="evidence" value="ECO:0007669"/>
    <property type="project" value="UniProtKB-KW"/>
</dbReference>
<reference evidence="9" key="1">
    <citation type="submission" date="2023-03" db="EMBL/GenBank/DDBJ databases">
        <title>Massive genome expansion in bonnet fungi (Mycena s.s.) driven by repeated elements and novel gene families across ecological guilds.</title>
        <authorList>
            <consortium name="Lawrence Berkeley National Laboratory"/>
            <person name="Harder C.B."/>
            <person name="Miyauchi S."/>
            <person name="Viragh M."/>
            <person name="Kuo A."/>
            <person name="Thoen E."/>
            <person name="Andreopoulos B."/>
            <person name="Lu D."/>
            <person name="Skrede I."/>
            <person name="Drula E."/>
            <person name="Henrissat B."/>
            <person name="Morin E."/>
            <person name="Kohler A."/>
            <person name="Barry K."/>
            <person name="LaButti K."/>
            <person name="Morin E."/>
            <person name="Salamov A."/>
            <person name="Lipzen A."/>
            <person name="Mereny Z."/>
            <person name="Hegedus B."/>
            <person name="Baldrian P."/>
            <person name="Stursova M."/>
            <person name="Weitz H."/>
            <person name="Taylor A."/>
            <person name="Grigoriev I.V."/>
            <person name="Nagy L.G."/>
            <person name="Martin F."/>
            <person name="Kauserud H."/>
        </authorList>
    </citation>
    <scope>NUCLEOTIDE SEQUENCE</scope>
    <source>
        <strain evidence="9">CBHHK173m</strain>
    </source>
</reference>
<dbReference type="GO" id="GO:0000724">
    <property type="term" value="P:double-strand break repair via homologous recombination"/>
    <property type="evidence" value="ECO:0007669"/>
    <property type="project" value="TreeGrafter"/>
</dbReference>
<dbReference type="EMBL" id="JARJCN010000002">
    <property type="protein sequence ID" value="KAJ7103237.1"/>
    <property type="molecule type" value="Genomic_DNA"/>
</dbReference>
<dbReference type="SUPFAM" id="SSF52540">
    <property type="entry name" value="P-loop containing nucleoside triphosphate hydrolases"/>
    <property type="match status" value="1"/>
</dbReference>
<dbReference type="PANTHER" id="PTHR13710">
    <property type="entry name" value="DNA HELICASE RECQ FAMILY MEMBER"/>
    <property type="match status" value="1"/>
</dbReference>
<dbReference type="GO" id="GO:0043138">
    <property type="term" value="F:3'-5' DNA helicase activity"/>
    <property type="evidence" value="ECO:0007669"/>
    <property type="project" value="UniProtKB-EC"/>
</dbReference>
<gene>
    <name evidence="9" type="ORF">B0H15DRAFT_202428</name>
</gene>
<dbReference type="GO" id="GO:0003676">
    <property type="term" value="F:nucleic acid binding"/>
    <property type="evidence" value="ECO:0007669"/>
    <property type="project" value="InterPro"/>
</dbReference>
<keyword evidence="10" id="KW-1185">Reference proteome</keyword>
<keyword evidence="2" id="KW-0547">Nucleotide-binding</keyword>
<dbReference type="PROSITE" id="PS51194">
    <property type="entry name" value="HELICASE_CTER"/>
    <property type="match status" value="1"/>
</dbReference>
<evidence type="ECO:0000259" key="8">
    <source>
        <dbReference type="PROSITE" id="PS51194"/>
    </source>
</evidence>
<dbReference type="InterPro" id="IPR011545">
    <property type="entry name" value="DEAD/DEAH_box_helicase_dom"/>
</dbReference>